<evidence type="ECO:0000259" key="5">
    <source>
        <dbReference type="Pfam" id="PF04153"/>
    </source>
</evidence>
<name>A0A183SMQ9_SCHSO</name>
<evidence type="ECO:0000256" key="4">
    <source>
        <dbReference type="SAM" id="MobiDB-lite"/>
    </source>
</evidence>
<dbReference type="GO" id="GO:0006355">
    <property type="term" value="P:regulation of DNA-templated transcription"/>
    <property type="evidence" value="ECO:0007669"/>
    <property type="project" value="InterPro"/>
</dbReference>
<dbReference type="STRING" id="70667.A0A183SMQ9"/>
<dbReference type="InterPro" id="IPR040168">
    <property type="entry name" value="Not2/3/5"/>
</dbReference>
<dbReference type="Proteomes" id="UP000275846">
    <property type="component" value="Unassembled WGS sequence"/>
</dbReference>
<keyword evidence="3" id="KW-0804">Transcription</keyword>
<feature type="region of interest" description="Disordered" evidence="4">
    <location>
        <begin position="44"/>
        <end position="73"/>
    </location>
</feature>
<keyword evidence="2" id="KW-0805">Transcription regulation</keyword>
<feature type="compositionally biased region" description="Polar residues" evidence="4">
    <location>
        <begin position="683"/>
        <end position="692"/>
    </location>
</feature>
<feature type="region of interest" description="Disordered" evidence="4">
    <location>
        <begin position="242"/>
        <end position="297"/>
    </location>
</feature>
<reference evidence="8" key="1">
    <citation type="submission" date="2016-06" db="UniProtKB">
        <authorList>
            <consortium name="WormBaseParasite"/>
        </authorList>
    </citation>
    <scope>IDENTIFICATION</scope>
</reference>
<evidence type="ECO:0000256" key="3">
    <source>
        <dbReference type="ARBA" id="ARBA00023163"/>
    </source>
</evidence>
<evidence type="ECO:0000313" key="7">
    <source>
        <dbReference type="Proteomes" id="UP000275846"/>
    </source>
</evidence>
<dbReference type="Pfam" id="PF04153">
    <property type="entry name" value="NOT2_3_5_C"/>
    <property type="match status" value="1"/>
</dbReference>
<gene>
    <name evidence="6" type="ORF">SSLN_LOCUS5506</name>
</gene>
<evidence type="ECO:0000313" key="8">
    <source>
        <dbReference type="WBParaSite" id="SSLN_0000568601-mRNA-1"/>
    </source>
</evidence>
<sequence>MGRTMPNESSKNLTSFPSLADKRSVGGTGNVPVLGGLTPGLNASYASRTSSASRSKGLGAAGEHLRNNYNPDSSMDNGPMLFNYYPSRGLSEPSTLSVLGSSSHPLNAEPSSLVPGLGSNSKGQLSINALVASGKSSIGANSGFYSGSSNLSSSNLLNPGVSSPGLTFDPSEFPPIVSSVSRSQTQNFSANASHRNYVFAISKGSNSSTSSGTIQNSFSASNMLPTPEFSIDQDFPALPVAQSTSSAAATSSTTPNSTALSSIPNSIPTAPSSHTALKNQTTQRMHPSHGVGSSQAGPTSCGSLQLLSDHVVANIPKNMICDQFGMIGLLKLIKIRCHDGTFNMLAPGFKLTSLGVINSQVPGLHSGLLQLLRRADTSGNYLRDLLDNRELYTSFLSPCHDSCMGRPQDVDFAVPPEYLIRHFVADRLPDPPLDQLSEEILFWLFYNCCREEVQLVAAKELYRREWRFHKKQQVWLTRVVGAEFSTDSTSEQGIYHYWDFVTAEKITKKMHILYDDLDNTPDTFRLSSNTLSASVGLMSPPSGMHPVGGGVPLGSGPGQSIAGSHVQSPLVYSQQHQAQVMLSGHTSGVGSNGVSMPIGPFNSAQFSSPSLLSTVSGGGPNASGICRPGGSGGVGNVGGQNTRSLASSFTNTKAVPSAGGLTNGPSFPSLQQRQTHGSDKKAQQQTGSPTTVPNASTVSSTNPNTTVAPTGTLSADSLEASSPQLKQQQQSLRSLACQEMIVTTIPNPLFTANHLFKVMHLTR</sequence>
<keyword evidence="7" id="KW-1185">Reference proteome</keyword>
<evidence type="ECO:0000313" key="6">
    <source>
        <dbReference type="EMBL" id="VDL91891.1"/>
    </source>
</evidence>
<dbReference type="InterPro" id="IPR038635">
    <property type="entry name" value="CCR4-NOT_su2/3/5_C_sf"/>
</dbReference>
<comment type="similarity">
    <text evidence="1">Belongs to the CNOT2/3/5 family.</text>
</comment>
<dbReference type="GO" id="GO:0030015">
    <property type="term" value="C:CCR4-NOT core complex"/>
    <property type="evidence" value="ECO:0007669"/>
    <property type="project" value="InterPro"/>
</dbReference>
<feature type="compositionally biased region" description="Low complexity" evidence="4">
    <location>
        <begin position="242"/>
        <end position="262"/>
    </location>
</feature>
<protein>
    <submittedName>
        <fullName evidence="8">NOT2_3_5 domain-containing protein</fullName>
    </submittedName>
</protein>
<evidence type="ECO:0000256" key="2">
    <source>
        <dbReference type="ARBA" id="ARBA00023015"/>
    </source>
</evidence>
<feature type="compositionally biased region" description="Low complexity" evidence="4">
    <location>
        <begin position="44"/>
        <end position="55"/>
    </location>
</feature>
<dbReference type="GO" id="GO:2000036">
    <property type="term" value="P:regulation of stem cell population maintenance"/>
    <property type="evidence" value="ECO:0007669"/>
    <property type="project" value="UniProtKB-ARBA"/>
</dbReference>
<feature type="domain" description="NOT2/NOT3/NOT5 C-terminal" evidence="5">
    <location>
        <begin position="404"/>
        <end position="516"/>
    </location>
</feature>
<feature type="compositionally biased region" description="Polar residues" evidence="4">
    <location>
        <begin position="1"/>
        <end position="17"/>
    </location>
</feature>
<feature type="compositionally biased region" description="Polar residues" evidence="4">
    <location>
        <begin position="263"/>
        <end position="297"/>
    </location>
</feature>
<dbReference type="PANTHER" id="PTHR23326">
    <property type="entry name" value="CCR4 NOT-RELATED"/>
    <property type="match status" value="1"/>
</dbReference>
<feature type="compositionally biased region" description="Low complexity" evidence="4">
    <location>
        <begin position="693"/>
        <end position="708"/>
    </location>
</feature>
<dbReference type="OrthoDB" id="25391at2759"/>
<dbReference type="Gene3D" id="2.30.30.1020">
    <property type="entry name" value="CCR4-NOT complex subunit 2/3/5, C-terminal domain"/>
    <property type="match status" value="1"/>
</dbReference>
<feature type="region of interest" description="Disordered" evidence="4">
    <location>
        <begin position="652"/>
        <end position="726"/>
    </location>
</feature>
<dbReference type="EMBL" id="UYSU01033280">
    <property type="protein sequence ID" value="VDL91891.1"/>
    <property type="molecule type" value="Genomic_DNA"/>
</dbReference>
<dbReference type="WBParaSite" id="SSLN_0000568601-mRNA-1">
    <property type="protein sequence ID" value="SSLN_0000568601-mRNA-1"/>
    <property type="gene ID" value="SSLN_0000568601"/>
</dbReference>
<reference evidence="6 7" key="2">
    <citation type="submission" date="2018-11" db="EMBL/GenBank/DDBJ databases">
        <authorList>
            <consortium name="Pathogen Informatics"/>
        </authorList>
    </citation>
    <scope>NUCLEOTIDE SEQUENCE [LARGE SCALE GENOMIC DNA]</scope>
    <source>
        <strain evidence="6 7">NST_G2</strain>
    </source>
</reference>
<feature type="compositionally biased region" description="Polar residues" evidence="4">
    <location>
        <begin position="663"/>
        <end position="675"/>
    </location>
</feature>
<proteinExistence type="inferred from homology"/>
<evidence type="ECO:0000256" key="1">
    <source>
        <dbReference type="ARBA" id="ARBA00007682"/>
    </source>
</evidence>
<feature type="region of interest" description="Disordered" evidence="4">
    <location>
        <begin position="1"/>
        <end position="24"/>
    </location>
</feature>
<dbReference type="InterPro" id="IPR007282">
    <property type="entry name" value="NOT2/3/5_C"/>
</dbReference>
<accession>A0A183SMQ9</accession>
<dbReference type="AlphaFoldDB" id="A0A183SMQ9"/>
<organism evidence="8">
    <name type="scientific">Schistocephalus solidus</name>
    <name type="common">Tapeworm</name>
    <dbReference type="NCBI Taxonomy" id="70667"/>
    <lineage>
        <taxon>Eukaryota</taxon>
        <taxon>Metazoa</taxon>
        <taxon>Spiralia</taxon>
        <taxon>Lophotrochozoa</taxon>
        <taxon>Platyhelminthes</taxon>
        <taxon>Cestoda</taxon>
        <taxon>Eucestoda</taxon>
        <taxon>Diphyllobothriidea</taxon>
        <taxon>Diphyllobothriidae</taxon>
        <taxon>Schistocephalus</taxon>
    </lineage>
</organism>